<organism evidence="1 2">
    <name type="scientific">Brachybacterium nesterenkovii</name>
    <dbReference type="NCBI Taxonomy" id="47847"/>
    <lineage>
        <taxon>Bacteria</taxon>
        <taxon>Bacillati</taxon>
        <taxon>Actinomycetota</taxon>
        <taxon>Actinomycetes</taxon>
        <taxon>Micrococcales</taxon>
        <taxon>Dermabacteraceae</taxon>
        <taxon>Brachybacterium</taxon>
    </lineage>
</organism>
<name>A0A1X6WYW1_9MICO</name>
<evidence type="ECO:0000313" key="1">
    <source>
        <dbReference type="EMBL" id="SLM90991.1"/>
    </source>
</evidence>
<gene>
    <name evidence="1" type="ORF">FM110_05990</name>
</gene>
<protein>
    <submittedName>
        <fullName evidence="1">Uncharacterized protein</fullName>
    </submittedName>
</protein>
<accession>A0A1X6WYW1</accession>
<reference evidence="1 2" key="1">
    <citation type="submission" date="2017-02" db="EMBL/GenBank/DDBJ databases">
        <authorList>
            <person name="Peterson S.W."/>
        </authorList>
    </citation>
    <scope>NUCLEOTIDE SEQUENCE [LARGE SCALE GENOMIC DNA]</scope>
    <source>
        <strain evidence="1 2">CIP104813</strain>
    </source>
</reference>
<sequence>MDEAVEAPDGAPLEETAPFLLRQGGQVVLEGLSIVPRATLADEQGPFADLLIGDGPSGGSQVEALTVRAGDEIQLDQGDLVVESVRASERGAPGGLVLAYRLRGADPD</sequence>
<keyword evidence="2" id="KW-1185">Reference proteome</keyword>
<dbReference type="Proteomes" id="UP000195981">
    <property type="component" value="Unassembled WGS sequence"/>
</dbReference>
<dbReference type="AlphaFoldDB" id="A0A1X6WYW1"/>
<proteinExistence type="predicted"/>
<dbReference type="EMBL" id="FWFG01000052">
    <property type="protein sequence ID" value="SLM90991.1"/>
    <property type="molecule type" value="Genomic_DNA"/>
</dbReference>
<evidence type="ECO:0000313" key="2">
    <source>
        <dbReference type="Proteomes" id="UP000195981"/>
    </source>
</evidence>
<dbReference type="RefSeq" id="WP_087103598.1">
    <property type="nucleotide sequence ID" value="NZ_FWFG01000052.1"/>
</dbReference>